<evidence type="ECO:0000313" key="5">
    <source>
        <dbReference type="EMBL" id="CAL4888094.1"/>
    </source>
</evidence>
<evidence type="ECO:0000256" key="3">
    <source>
        <dbReference type="ARBA" id="ARBA00022898"/>
    </source>
</evidence>
<dbReference type="Proteomes" id="UP001497457">
    <property type="component" value="Chromosome 1b"/>
</dbReference>
<dbReference type="InterPro" id="IPR015421">
    <property type="entry name" value="PyrdxlP-dep_Trfase_major"/>
</dbReference>
<dbReference type="EMBL" id="OZ075111">
    <property type="protein sequence ID" value="CAL4888094.1"/>
    <property type="molecule type" value="Genomic_DNA"/>
</dbReference>
<dbReference type="InterPro" id="IPR004839">
    <property type="entry name" value="Aminotransferase_I/II_large"/>
</dbReference>
<dbReference type="CDD" id="cd00609">
    <property type="entry name" value="AAT_like"/>
    <property type="match status" value="1"/>
</dbReference>
<evidence type="ECO:0000259" key="4">
    <source>
        <dbReference type="Pfam" id="PF00155"/>
    </source>
</evidence>
<dbReference type="FunFam" id="3.90.1150.10:FF:000040">
    <property type="entry name" value="Tyrosine aminotransferase"/>
    <property type="match status" value="1"/>
</dbReference>
<comment type="cofactor">
    <cofactor evidence="1">
        <name>pyridoxal 5'-phosphate</name>
        <dbReference type="ChEBI" id="CHEBI:597326"/>
    </cofactor>
</comment>
<accession>A0ABC8VCL3</accession>
<dbReference type="InterPro" id="IPR015424">
    <property type="entry name" value="PyrdxlP-dep_Trfase"/>
</dbReference>
<dbReference type="NCBIfam" id="TIGR01265">
    <property type="entry name" value="tyr_nico_aTase"/>
    <property type="match status" value="1"/>
</dbReference>
<organism evidence="5 6">
    <name type="scientific">Urochloa decumbens</name>
    <dbReference type="NCBI Taxonomy" id="240449"/>
    <lineage>
        <taxon>Eukaryota</taxon>
        <taxon>Viridiplantae</taxon>
        <taxon>Streptophyta</taxon>
        <taxon>Embryophyta</taxon>
        <taxon>Tracheophyta</taxon>
        <taxon>Spermatophyta</taxon>
        <taxon>Magnoliopsida</taxon>
        <taxon>Liliopsida</taxon>
        <taxon>Poales</taxon>
        <taxon>Poaceae</taxon>
        <taxon>PACMAD clade</taxon>
        <taxon>Panicoideae</taxon>
        <taxon>Panicodae</taxon>
        <taxon>Paniceae</taxon>
        <taxon>Melinidinae</taxon>
        <taxon>Urochloa</taxon>
    </lineage>
</organism>
<feature type="domain" description="Aminotransferase class I/classII large" evidence="4">
    <location>
        <begin position="1"/>
        <end position="225"/>
    </location>
</feature>
<evidence type="ECO:0000256" key="1">
    <source>
        <dbReference type="ARBA" id="ARBA00001933"/>
    </source>
</evidence>
<dbReference type="Pfam" id="PF00155">
    <property type="entry name" value="Aminotran_1_2"/>
    <property type="match status" value="1"/>
</dbReference>
<dbReference type="InterPro" id="IPR015422">
    <property type="entry name" value="PyrdxlP-dep_Trfase_small"/>
</dbReference>
<keyword evidence="6" id="KW-1185">Reference proteome</keyword>
<keyword evidence="3" id="KW-0663">Pyridoxal phosphate</keyword>
<name>A0ABC8VCL3_9POAL</name>
<sequence length="241" mass="27055">MVIINPNNPCGSVYTREHLEKVAEVARKLGILVIADEVYGNLVFGDTPFIPMGVFGHIAPVLSIGSLSKRWIVPGWRLGWVAVCDPKKILQETKILTSITNFLNVSTDPATFIQGALPQILENTKEDFFKRIIGLLEETSEICYREIKDIKCITCPHKPEGSMFVMVKLNLYLLEGIHDDIDFCCKLAKEESVILCPGSVLGMENWVRITFAIDSSSLLDGLERIKSFCQRHKKKNLLNGF</sequence>
<dbReference type="PANTHER" id="PTHR45744:SF5">
    <property type="entry name" value="NICOTIANAMINE AMINOTRANSFERASE 1"/>
    <property type="match status" value="1"/>
</dbReference>
<evidence type="ECO:0000256" key="2">
    <source>
        <dbReference type="ARBA" id="ARBA00007441"/>
    </source>
</evidence>
<dbReference type="PANTHER" id="PTHR45744">
    <property type="entry name" value="TYROSINE AMINOTRANSFERASE"/>
    <property type="match status" value="1"/>
</dbReference>
<gene>
    <name evidence="5" type="ORF">URODEC1_LOCUS2083</name>
</gene>
<proteinExistence type="inferred from homology"/>
<comment type="similarity">
    <text evidence="2">Belongs to the class-I pyridoxal-phosphate-dependent aminotransferase family.</text>
</comment>
<reference evidence="5 6" key="2">
    <citation type="submission" date="2024-10" db="EMBL/GenBank/DDBJ databases">
        <authorList>
            <person name="Ryan C."/>
        </authorList>
    </citation>
    <scope>NUCLEOTIDE SEQUENCE [LARGE SCALE GENOMIC DNA]</scope>
</reference>
<dbReference type="SUPFAM" id="SSF53383">
    <property type="entry name" value="PLP-dependent transferases"/>
    <property type="match status" value="1"/>
</dbReference>
<dbReference type="Gene3D" id="3.90.1150.10">
    <property type="entry name" value="Aspartate Aminotransferase, domain 1"/>
    <property type="match status" value="1"/>
</dbReference>
<dbReference type="AlphaFoldDB" id="A0ABC8VCL3"/>
<reference evidence="6" key="1">
    <citation type="submission" date="2024-06" db="EMBL/GenBank/DDBJ databases">
        <authorList>
            <person name="Ryan C."/>
        </authorList>
    </citation>
    <scope>NUCLEOTIDE SEQUENCE [LARGE SCALE GENOMIC DNA]</scope>
</reference>
<protein>
    <recommendedName>
        <fullName evidence="4">Aminotransferase class I/classII large domain-containing protein</fullName>
    </recommendedName>
</protein>
<evidence type="ECO:0000313" key="6">
    <source>
        <dbReference type="Proteomes" id="UP001497457"/>
    </source>
</evidence>
<dbReference type="InterPro" id="IPR005958">
    <property type="entry name" value="TyrNic_aminoTrfase"/>
</dbReference>
<dbReference type="Gene3D" id="3.40.640.10">
    <property type="entry name" value="Type I PLP-dependent aspartate aminotransferase-like (Major domain)"/>
    <property type="match status" value="1"/>
</dbReference>